<dbReference type="GO" id="GO:0071555">
    <property type="term" value="P:cell wall organization"/>
    <property type="evidence" value="ECO:0007669"/>
    <property type="project" value="UniProtKB-KW"/>
</dbReference>
<reference evidence="18 19" key="1">
    <citation type="submission" date="2019-06" db="EMBL/GenBank/DDBJ databases">
        <title>Sequencing the genomes of 1000 actinobacteria strains.</title>
        <authorList>
            <person name="Klenk H.-P."/>
        </authorList>
    </citation>
    <scope>NUCLEOTIDE SEQUENCE [LARGE SCALE GENOMIC DNA]</scope>
    <source>
        <strain evidence="18 19">DSM 21776</strain>
    </source>
</reference>
<dbReference type="Gene3D" id="3.90.1310.10">
    <property type="entry name" value="Penicillin-binding protein 2a (Domain 2)"/>
    <property type="match status" value="1"/>
</dbReference>
<dbReference type="GO" id="GO:0005886">
    <property type="term" value="C:plasma membrane"/>
    <property type="evidence" value="ECO:0007669"/>
    <property type="project" value="UniProtKB-SubCell"/>
</dbReference>
<organism evidence="18 19">
    <name type="scientific">Humibacillus xanthopallidus</name>
    <dbReference type="NCBI Taxonomy" id="412689"/>
    <lineage>
        <taxon>Bacteria</taxon>
        <taxon>Bacillati</taxon>
        <taxon>Actinomycetota</taxon>
        <taxon>Actinomycetes</taxon>
        <taxon>Micrococcales</taxon>
        <taxon>Intrasporangiaceae</taxon>
        <taxon>Humibacillus</taxon>
    </lineage>
</organism>
<feature type="domain" description="Penicillin-binding protein dimerisation" evidence="17">
    <location>
        <begin position="79"/>
        <end position="265"/>
    </location>
</feature>
<accession>A0A543PT88</accession>
<dbReference type="GO" id="GO:0009002">
    <property type="term" value="F:serine-type D-Ala-D-Ala carboxypeptidase activity"/>
    <property type="evidence" value="ECO:0007669"/>
    <property type="project" value="InterPro"/>
</dbReference>
<evidence type="ECO:0000256" key="3">
    <source>
        <dbReference type="ARBA" id="ARBA00007171"/>
    </source>
</evidence>
<sequence>MRRRRPPRGAGVRRAGTRDRGRTRCARPTRPTGVAGVVLVLLVSLFGLVVARLGQVQLLGGAELTSQAGSVHTRTITEHALRGQILDRTGAPLVSNAFTTVVTLERGVLLDADDGGRALVRSVAAVLGQPFDRLWSKTMLCGTVGAPRAPACFNGSPYVPIPIATGVDPQRALTLMEQPEKFPGIGVAPEPARSYPAPSGANAAHLLGWVARAGVADLEKGSGAIDAEDVVGRSGLEQQYDSALRGRNGATVVAIDPRGVVTETLSSRAPVPGSDVVTHLDARLQARTEAVLAQTVARARAEGLPADAAAAVVLDVTNGAVVAAASNPAYDPGVFTGGISSAQLEQLSDERRGVPLTSRITSETFPPASTFKVISVPAAVASGARLTGTYDCSPSLTVGGRVFKNFESRGYGPIDLHQALVVSCDTVFYRLAYAAWQAQGGIAAPPGARDSFAETARAFGIGRPTGIDVPGESAGRLPDRTWKEQYWSTTRTATCERARSGYPEVARTDKERATYLTRLAVENCASGWQWRAGDAVNFSIGQGDLAVTPLQMAQVYSAIANGGTLWQPQVAAGLRAPGGAVTPIAPRRTGTVGVPAEVLAYVRAALADVTRPGGSAGTAWAGFPQDRYPVAGKTGTGEVFGKKATAWFAAFGPTTRPKYAVVVVVSQGASGSKVAAPAVRKIFDAILSLKL</sequence>
<dbReference type="GO" id="GO:0008360">
    <property type="term" value="P:regulation of cell shape"/>
    <property type="evidence" value="ECO:0007669"/>
    <property type="project" value="UniProtKB-KW"/>
</dbReference>
<name>A0A543PT88_9MICO</name>
<evidence type="ECO:0000256" key="1">
    <source>
        <dbReference type="ARBA" id="ARBA00004167"/>
    </source>
</evidence>
<keyword evidence="10" id="KW-0573">Peptidoglycan synthesis</keyword>
<dbReference type="InterPro" id="IPR017790">
    <property type="entry name" value="Penicillin-binding_protein_2"/>
</dbReference>
<keyword evidence="4" id="KW-1003">Cell membrane</keyword>
<keyword evidence="13" id="KW-0961">Cell wall biogenesis/degradation</keyword>
<dbReference type="InterPro" id="IPR050515">
    <property type="entry name" value="Beta-lactam/transpept"/>
</dbReference>
<dbReference type="EMBL" id="VFQF01000001">
    <property type="protein sequence ID" value="TQN47280.1"/>
    <property type="molecule type" value="Genomic_DNA"/>
</dbReference>
<comment type="caution">
    <text evidence="18">The sequence shown here is derived from an EMBL/GenBank/DDBJ whole genome shotgun (WGS) entry which is preliminary data.</text>
</comment>
<keyword evidence="6" id="KW-0645">Protease</keyword>
<feature type="transmembrane region" description="Helical" evidence="15">
    <location>
        <begin position="32"/>
        <end position="51"/>
    </location>
</feature>
<dbReference type="GO" id="GO:0006508">
    <property type="term" value="P:proteolysis"/>
    <property type="evidence" value="ECO:0007669"/>
    <property type="project" value="UniProtKB-KW"/>
</dbReference>
<dbReference type="PANTHER" id="PTHR30627">
    <property type="entry name" value="PEPTIDOGLYCAN D,D-TRANSPEPTIDASE"/>
    <property type="match status" value="1"/>
</dbReference>
<dbReference type="Pfam" id="PF03717">
    <property type="entry name" value="PBP_dimer"/>
    <property type="match status" value="1"/>
</dbReference>
<comment type="subcellular location">
    <subcellularLocation>
        <location evidence="2">Cell membrane</location>
    </subcellularLocation>
    <subcellularLocation>
        <location evidence="1">Membrane</location>
        <topology evidence="1">Single-pass membrane protein</topology>
    </subcellularLocation>
</comment>
<feature type="region of interest" description="Disordered" evidence="14">
    <location>
        <begin position="1"/>
        <end position="28"/>
    </location>
</feature>
<keyword evidence="5" id="KW-0997">Cell inner membrane</keyword>
<comment type="similarity">
    <text evidence="3">Belongs to the transpeptidase family.</text>
</comment>
<evidence type="ECO:0000256" key="4">
    <source>
        <dbReference type="ARBA" id="ARBA00022475"/>
    </source>
</evidence>
<dbReference type="InterPro" id="IPR001460">
    <property type="entry name" value="PCN-bd_Tpept"/>
</dbReference>
<keyword evidence="12 15" id="KW-0472">Membrane</keyword>
<protein>
    <submittedName>
        <fullName evidence="18">Penicillin-binding protein 2</fullName>
    </submittedName>
</protein>
<keyword evidence="9" id="KW-0133">Cell shape</keyword>
<keyword evidence="8" id="KW-0378">Hydrolase</keyword>
<evidence type="ECO:0000259" key="17">
    <source>
        <dbReference type="Pfam" id="PF03717"/>
    </source>
</evidence>
<dbReference type="Pfam" id="PF00905">
    <property type="entry name" value="Transpeptidase"/>
    <property type="match status" value="1"/>
</dbReference>
<evidence type="ECO:0000256" key="8">
    <source>
        <dbReference type="ARBA" id="ARBA00022801"/>
    </source>
</evidence>
<dbReference type="InterPro" id="IPR036138">
    <property type="entry name" value="PBP_dimer_sf"/>
</dbReference>
<feature type="domain" description="Penicillin-binding protein transpeptidase" evidence="16">
    <location>
        <begin position="310"/>
        <end position="683"/>
    </location>
</feature>
<evidence type="ECO:0000313" key="18">
    <source>
        <dbReference type="EMBL" id="TQN47280.1"/>
    </source>
</evidence>
<evidence type="ECO:0000256" key="5">
    <source>
        <dbReference type="ARBA" id="ARBA00022519"/>
    </source>
</evidence>
<evidence type="ECO:0000256" key="9">
    <source>
        <dbReference type="ARBA" id="ARBA00022960"/>
    </source>
</evidence>
<keyword evidence="11 15" id="KW-1133">Transmembrane helix</keyword>
<dbReference type="SUPFAM" id="SSF56519">
    <property type="entry name" value="Penicillin binding protein dimerisation domain"/>
    <property type="match status" value="1"/>
</dbReference>
<dbReference type="AlphaFoldDB" id="A0A543PT88"/>
<evidence type="ECO:0000256" key="12">
    <source>
        <dbReference type="ARBA" id="ARBA00023136"/>
    </source>
</evidence>
<dbReference type="PANTHER" id="PTHR30627:SF2">
    <property type="entry name" value="PEPTIDOGLYCAN D,D-TRANSPEPTIDASE MRDA"/>
    <property type="match status" value="1"/>
</dbReference>
<dbReference type="RefSeq" id="WP_246069567.1">
    <property type="nucleotide sequence ID" value="NZ_BAAAQC010000005.1"/>
</dbReference>
<evidence type="ECO:0000313" key="19">
    <source>
        <dbReference type="Proteomes" id="UP000320085"/>
    </source>
</evidence>
<evidence type="ECO:0000256" key="10">
    <source>
        <dbReference type="ARBA" id="ARBA00022984"/>
    </source>
</evidence>
<keyword evidence="7 15" id="KW-0812">Transmembrane</keyword>
<proteinExistence type="inferred from homology"/>
<dbReference type="SUPFAM" id="SSF56601">
    <property type="entry name" value="beta-lactamase/transpeptidase-like"/>
    <property type="match status" value="1"/>
</dbReference>
<gene>
    <name evidence="18" type="ORF">FHX52_0373</name>
</gene>
<dbReference type="GO" id="GO:0009252">
    <property type="term" value="P:peptidoglycan biosynthetic process"/>
    <property type="evidence" value="ECO:0007669"/>
    <property type="project" value="UniProtKB-KW"/>
</dbReference>
<dbReference type="NCBIfam" id="TIGR03423">
    <property type="entry name" value="pbp2_mrdA"/>
    <property type="match status" value="1"/>
</dbReference>
<evidence type="ECO:0000259" key="16">
    <source>
        <dbReference type="Pfam" id="PF00905"/>
    </source>
</evidence>
<dbReference type="InterPro" id="IPR012338">
    <property type="entry name" value="Beta-lactam/transpept-like"/>
</dbReference>
<evidence type="ECO:0000256" key="6">
    <source>
        <dbReference type="ARBA" id="ARBA00022670"/>
    </source>
</evidence>
<evidence type="ECO:0000256" key="2">
    <source>
        <dbReference type="ARBA" id="ARBA00004236"/>
    </source>
</evidence>
<evidence type="ECO:0000256" key="13">
    <source>
        <dbReference type="ARBA" id="ARBA00023316"/>
    </source>
</evidence>
<dbReference type="GO" id="GO:0008658">
    <property type="term" value="F:penicillin binding"/>
    <property type="evidence" value="ECO:0007669"/>
    <property type="project" value="InterPro"/>
</dbReference>
<dbReference type="GO" id="GO:0071972">
    <property type="term" value="F:peptidoglycan L,D-transpeptidase activity"/>
    <property type="evidence" value="ECO:0007669"/>
    <property type="project" value="TreeGrafter"/>
</dbReference>
<dbReference type="Gene3D" id="3.40.710.10">
    <property type="entry name" value="DD-peptidase/beta-lactamase superfamily"/>
    <property type="match status" value="1"/>
</dbReference>
<dbReference type="InterPro" id="IPR005311">
    <property type="entry name" value="PBP_dimer"/>
</dbReference>
<evidence type="ECO:0000256" key="11">
    <source>
        <dbReference type="ARBA" id="ARBA00022989"/>
    </source>
</evidence>
<dbReference type="Proteomes" id="UP000320085">
    <property type="component" value="Unassembled WGS sequence"/>
</dbReference>
<evidence type="ECO:0000256" key="14">
    <source>
        <dbReference type="SAM" id="MobiDB-lite"/>
    </source>
</evidence>
<evidence type="ECO:0000256" key="15">
    <source>
        <dbReference type="SAM" id="Phobius"/>
    </source>
</evidence>
<evidence type="ECO:0000256" key="7">
    <source>
        <dbReference type="ARBA" id="ARBA00022692"/>
    </source>
</evidence>